<keyword evidence="3" id="KW-1185">Reference proteome</keyword>
<dbReference type="Proteomes" id="UP000886523">
    <property type="component" value="Unassembled WGS sequence"/>
</dbReference>
<proteinExistence type="predicted"/>
<feature type="region of interest" description="Disordered" evidence="1">
    <location>
        <begin position="1"/>
        <end position="47"/>
    </location>
</feature>
<reference evidence="2" key="1">
    <citation type="journal article" date="2020" name="Nat. Commun.">
        <title>Large-scale genome sequencing of mycorrhizal fungi provides insights into the early evolution of symbiotic traits.</title>
        <authorList>
            <person name="Miyauchi S."/>
            <person name="Kiss E."/>
            <person name="Kuo A."/>
            <person name="Drula E."/>
            <person name="Kohler A."/>
            <person name="Sanchez-Garcia M."/>
            <person name="Morin E."/>
            <person name="Andreopoulos B."/>
            <person name="Barry K.W."/>
            <person name="Bonito G."/>
            <person name="Buee M."/>
            <person name="Carver A."/>
            <person name="Chen C."/>
            <person name="Cichocki N."/>
            <person name="Clum A."/>
            <person name="Culley D."/>
            <person name="Crous P.W."/>
            <person name="Fauchery L."/>
            <person name="Girlanda M."/>
            <person name="Hayes R.D."/>
            <person name="Keri Z."/>
            <person name="LaButti K."/>
            <person name="Lipzen A."/>
            <person name="Lombard V."/>
            <person name="Magnuson J."/>
            <person name="Maillard F."/>
            <person name="Murat C."/>
            <person name="Nolan M."/>
            <person name="Ohm R.A."/>
            <person name="Pangilinan J."/>
            <person name="Pereira M.F."/>
            <person name="Perotto S."/>
            <person name="Peter M."/>
            <person name="Pfister S."/>
            <person name="Riley R."/>
            <person name="Sitrit Y."/>
            <person name="Stielow J.B."/>
            <person name="Szollosi G."/>
            <person name="Zifcakova L."/>
            <person name="Stursova M."/>
            <person name="Spatafora J.W."/>
            <person name="Tedersoo L."/>
            <person name="Vaario L.M."/>
            <person name="Yamada A."/>
            <person name="Yan M."/>
            <person name="Wang P."/>
            <person name="Xu J."/>
            <person name="Bruns T."/>
            <person name="Baldrian P."/>
            <person name="Vilgalys R."/>
            <person name="Dunand C."/>
            <person name="Henrissat B."/>
            <person name="Grigoriev I.V."/>
            <person name="Hibbett D."/>
            <person name="Nagy L.G."/>
            <person name="Martin F.M."/>
        </authorList>
    </citation>
    <scope>NUCLEOTIDE SEQUENCE</scope>
    <source>
        <strain evidence="2">UP504</strain>
    </source>
</reference>
<name>A0A9P6BAL9_9AGAM</name>
<evidence type="ECO:0000313" key="2">
    <source>
        <dbReference type="EMBL" id="KAF9519990.1"/>
    </source>
</evidence>
<organism evidence="2 3">
    <name type="scientific">Hydnum rufescens UP504</name>
    <dbReference type="NCBI Taxonomy" id="1448309"/>
    <lineage>
        <taxon>Eukaryota</taxon>
        <taxon>Fungi</taxon>
        <taxon>Dikarya</taxon>
        <taxon>Basidiomycota</taxon>
        <taxon>Agaricomycotina</taxon>
        <taxon>Agaricomycetes</taxon>
        <taxon>Cantharellales</taxon>
        <taxon>Hydnaceae</taxon>
        <taxon>Hydnum</taxon>
    </lineage>
</organism>
<gene>
    <name evidence="2" type="ORF">BS47DRAFT_918075</name>
</gene>
<protein>
    <submittedName>
        <fullName evidence="2">Uncharacterized protein</fullName>
    </submittedName>
</protein>
<evidence type="ECO:0000313" key="3">
    <source>
        <dbReference type="Proteomes" id="UP000886523"/>
    </source>
</evidence>
<sequence>MNIPIYTSSQWASSPSVSSDSYSSLTPSSSSSSSSAKAARNSAPDCCRSRADIPGLGEESCRVGARAEADQAGLASSGLGAGRFVGASTGSLRSAGVVVGMEIFPKPNMRGLRMGALPLGSDPKLNAGVGGGRLTGGARDPREDAAAVEEKVISGERLIGTDFECCLVLLPLKRFSASADGDGET</sequence>
<feature type="compositionally biased region" description="Low complexity" evidence="1">
    <location>
        <begin position="8"/>
        <end position="44"/>
    </location>
</feature>
<dbReference type="EMBL" id="MU128914">
    <property type="protein sequence ID" value="KAF9519990.1"/>
    <property type="molecule type" value="Genomic_DNA"/>
</dbReference>
<accession>A0A9P6BAL9</accession>
<dbReference type="AlphaFoldDB" id="A0A9P6BAL9"/>
<comment type="caution">
    <text evidence="2">The sequence shown here is derived from an EMBL/GenBank/DDBJ whole genome shotgun (WGS) entry which is preliminary data.</text>
</comment>
<evidence type="ECO:0000256" key="1">
    <source>
        <dbReference type="SAM" id="MobiDB-lite"/>
    </source>
</evidence>